<evidence type="ECO:0000313" key="3">
    <source>
        <dbReference type="Proteomes" id="UP000288351"/>
    </source>
</evidence>
<comment type="caution">
    <text evidence="2">The sequence shown here is derived from an EMBL/GenBank/DDBJ whole genome shotgun (WGS) entry which is preliminary data.</text>
</comment>
<feature type="compositionally biased region" description="Basic and acidic residues" evidence="1">
    <location>
        <begin position="17"/>
        <end position="40"/>
    </location>
</feature>
<dbReference type="RefSeq" id="WP_020930778.1">
    <property type="nucleotide sequence ID" value="NZ_BHXC01000006.1"/>
</dbReference>
<protein>
    <submittedName>
        <fullName evidence="2">Uncharacterized protein</fullName>
    </submittedName>
</protein>
<name>A0A059W4X4_STRNR</name>
<dbReference type="AlphaFoldDB" id="A0A059W4X4"/>
<proteinExistence type="predicted"/>
<organism evidence="2 3">
    <name type="scientific">Streptomyces noursei</name>
    <name type="common">Streptomyces albulus</name>
    <dbReference type="NCBI Taxonomy" id="1971"/>
    <lineage>
        <taxon>Bacteria</taxon>
        <taxon>Bacillati</taxon>
        <taxon>Actinomycetota</taxon>
        <taxon>Actinomycetes</taxon>
        <taxon>Kitasatosporales</taxon>
        <taxon>Streptomycetaceae</taxon>
        <taxon>Streptomyces</taxon>
    </lineage>
</organism>
<sequence length="52" mass="5913">MTQSCPVRQPRLCGATRPEDSNNPRPCARTEHRGGQHIDRQGVAWSERIEAR</sequence>
<dbReference type="EMBL" id="BHXC01000006">
    <property type="protein sequence ID" value="GCB92466.1"/>
    <property type="molecule type" value="Genomic_DNA"/>
</dbReference>
<evidence type="ECO:0000313" key="2">
    <source>
        <dbReference type="EMBL" id="GCB92466.1"/>
    </source>
</evidence>
<feature type="region of interest" description="Disordered" evidence="1">
    <location>
        <begin position="1"/>
        <end position="52"/>
    </location>
</feature>
<dbReference type="Proteomes" id="UP000288351">
    <property type="component" value="Unassembled WGS sequence"/>
</dbReference>
<evidence type="ECO:0000256" key="1">
    <source>
        <dbReference type="SAM" id="MobiDB-lite"/>
    </source>
</evidence>
<gene>
    <name evidence="2" type="ORF">SALB_05232</name>
</gene>
<accession>A0A059W4X4</accession>
<reference evidence="2 3" key="1">
    <citation type="journal article" date="2019" name="Microbiol. Resour. Announc.">
        <title>Draft Genome Sequence of the Most Traditional epsilon-Poly-l-Lysine Producer, Streptomyces albulus NBRC14147.</title>
        <authorList>
            <person name="Yamanaka K."/>
            <person name="Hamano Y."/>
        </authorList>
    </citation>
    <scope>NUCLEOTIDE SEQUENCE [LARGE SCALE GENOMIC DNA]</scope>
    <source>
        <strain evidence="2 3">NBRC 14147</strain>
    </source>
</reference>